<keyword evidence="2 4" id="KW-0807">Transducer</keyword>
<dbReference type="GO" id="GO:0006935">
    <property type="term" value="P:chemotaxis"/>
    <property type="evidence" value="ECO:0007669"/>
    <property type="project" value="InterPro"/>
</dbReference>
<dbReference type="GO" id="GO:0016020">
    <property type="term" value="C:membrane"/>
    <property type="evidence" value="ECO:0007669"/>
    <property type="project" value="UniProtKB-SubCell"/>
</dbReference>
<dbReference type="CDD" id="cd06225">
    <property type="entry name" value="HAMP"/>
    <property type="match status" value="1"/>
</dbReference>
<dbReference type="Gene3D" id="1.10.287.950">
    <property type="entry name" value="Methyl-accepting chemotaxis protein"/>
    <property type="match status" value="1"/>
</dbReference>
<dbReference type="SMART" id="SM00283">
    <property type="entry name" value="MA"/>
    <property type="match status" value="1"/>
</dbReference>
<dbReference type="InterPro" id="IPR003660">
    <property type="entry name" value="HAMP_dom"/>
</dbReference>
<dbReference type="EMBL" id="JAKUDL010000003">
    <property type="protein sequence ID" value="MCH4294968.1"/>
    <property type="molecule type" value="Genomic_DNA"/>
</dbReference>
<comment type="similarity">
    <text evidence="3">Belongs to the methyl-accepting chemotaxis (MCP) protein family.</text>
</comment>
<dbReference type="CDD" id="cd12913">
    <property type="entry name" value="PDC1_MCP_like"/>
    <property type="match status" value="1"/>
</dbReference>
<dbReference type="RefSeq" id="WP_240591232.1">
    <property type="nucleotide sequence ID" value="NZ_JAKUDL010000003.1"/>
</dbReference>
<comment type="subcellular location">
    <subcellularLocation>
        <location evidence="1">Membrane</location>
    </subcellularLocation>
</comment>
<dbReference type="PANTHER" id="PTHR32089:SF117">
    <property type="entry name" value="METHYL ACCEPTING SENSORY TRANSDUCER WITH CACHE_1 SMALL MOLECULE BINDING DOMAIN"/>
    <property type="match status" value="1"/>
</dbReference>
<keyword evidence="5" id="KW-1133">Transmembrane helix</keyword>
<comment type="caution">
    <text evidence="8">The sequence shown here is derived from an EMBL/GenBank/DDBJ whole genome shotgun (WGS) entry which is preliminary data.</text>
</comment>
<evidence type="ECO:0000256" key="2">
    <source>
        <dbReference type="ARBA" id="ARBA00023224"/>
    </source>
</evidence>
<proteinExistence type="inferred from homology"/>
<dbReference type="PROSITE" id="PS50111">
    <property type="entry name" value="CHEMOTAXIS_TRANSDUC_2"/>
    <property type="match status" value="1"/>
</dbReference>
<dbReference type="Proteomes" id="UP001297581">
    <property type="component" value="Unassembled WGS sequence"/>
</dbReference>
<dbReference type="Gene3D" id="3.30.450.20">
    <property type="entry name" value="PAS domain"/>
    <property type="match status" value="1"/>
</dbReference>
<dbReference type="GO" id="GO:0007165">
    <property type="term" value="P:signal transduction"/>
    <property type="evidence" value="ECO:0007669"/>
    <property type="project" value="UniProtKB-KW"/>
</dbReference>
<keyword evidence="5" id="KW-0472">Membrane</keyword>
<dbReference type="SMART" id="SM00304">
    <property type="entry name" value="HAMP"/>
    <property type="match status" value="1"/>
</dbReference>
<dbReference type="FunFam" id="1.10.287.950:FF:000001">
    <property type="entry name" value="Methyl-accepting chemotaxis sensory transducer"/>
    <property type="match status" value="1"/>
</dbReference>
<evidence type="ECO:0000256" key="1">
    <source>
        <dbReference type="ARBA" id="ARBA00004370"/>
    </source>
</evidence>
<evidence type="ECO:0000313" key="9">
    <source>
        <dbReference type="Proteomes" id="UP001297581"/>
    </source>
</evidence>
<name>A0AAJ1BHV6_9GAMM</name>
<evidence type="ECO:0000256" key="5">
    <source>
        <dbReference type="SAM" id="Phobius"/>
    </source>
</evidence>
<evidence type="ECO:0000256" key="3">
    <source>
        <dbReference type="ARBA" id="ARBA00029447"/>
    </source>
</evidence>
<dbReference type="Pfam" id="PF22673">
    <property type="entry name" value="MCP-like_PDC_1"/>
    <property type="match status" value="1"/>
</dbReference>
<reference evidence="8 9" key="1">
    <citation type="submission" date="2022-02" db="EMBL/GenBank/DDBJ databases">
        <title>The genome sequence of Shewanella sp. 3B26.</title>
        <authorList>
            <person name="Du J."/>
        </authorList>
    </citation>
    <scope>NUCLEOTIDE SEQUENCE [LARGE SCALE GENOMIC DNA]</scope>
    <source>
        <strain evidence="8 9">3B26</strain>
    </source>
</reference>
<organism evidence="8 9">
    <name type="scientific">Shewanella zhuhaiensis</name>
    <dbReference type="NCBI Taxonomy" id="2919576"/>
    <lineage>
        <taxon>Bacteria</taxon>
        <taxon>Pseudomonadati</taxon>
        <taxon>Pseudomonadota</taxon>
        <taxon>Gammaproteobacteria</taxon>
        <taxon>Alteromonadales</taxon>
        <taxon>Shewanellaceae</taxon>
        <taxon>Shewanella</taxon>
    </lineage>
</organism>
<dbReference type="PRINTS" id="PR00260">
    <property type="entry name" value="CHEMTRNSDUCR"/>
</dbReference>
<keyword evidence="9" id="KW-1185">Reference proteome</keyword>
<gene>
    <name evidence="8" type="ORF">MJ923_11695</name>
</gene>
<dbReference type="Pfam" id="PF00015">
    <property type="entry name" value="MCPsignal"/>
    <property type="match status" value="1"/>
</dbReference>
<dbReference type="InterPro" id="IPR004090">
    <property type="entry name" value="Chemotax_Me-accpt_rcpt"/>
</dbReference>
<keyword evidence="5" id="KW-0812">Transmembrane</keyword>
<evidence type="ECO:0000259" key="7">
    <source>
        <dbReference type="PROSITE" id="PS50885"/>
    </source>
</evidence>
<evidence type="ECO:0000256" key="4">
    <source>
        <dbReference type="PROSITE-ProRule" id="PRU00284"/>
    </source>
</evidence>
<sequence length="706" mass="75934">MKRLPLRQKLLWMTSALFLATVAIMSVSLWTTLSADTEALASEVDDALNDEIRAKLTASAGRYGEKVAAFINEAYRIPYSFSAMMEDSALNQGMSREAVQSAVGAILQKNQQISSMYSQFEPNGFDGRDSEFTASGLMHSVAEVGTLEVYFYRNDDGSITQQQVDDASEKYVDTLNEFGLREAEWYLCAKDSGKPCLMEPYLYEIEPGNNMLMTSLTVPIMRGGRFQGVVGVDLNLPVFQKLIEELSASLYQGKAKVTLLSGKGLVVAASHYDKKARPLAESIDSGLSQQILALGKGSGYLLNDTSLIVGYPIEIPLSGSQWLLSIEVPREIAFASADKVHDSMEAMASGMGRFVLLLGIAVAAVAVVLIALFIRSIVAPIQQIQQRVSQLASAEGDLTQTLKVEEHAELIALGDGFNAFIGKLHGLISDLKSVATESRHESEATARIADETKQSVNRQYSEIESVVTAVNEMSHTAHEVAKASEQTASESSAMASQVKQSQDSLTEAVKLVSTMANESQQAKIAVGKVADSSTNISKILEVISAIAAQTNLLALNAAIEAARAGEQGRGFAVVADEVRSLASKTQASTDDIGRLIDALQQEVSGATNIIDNGVELAEQATAQTERAFEALSSMVERINEISNQVTQIATAAEEQSSVTEEVSRNITGISDSAAELMQLAERARESSESLAKLVGRQDSELAKLRT</sequence>
<dbReference type="PANTHER" id="PTHR32089">
    <property type="entry name" value="METHYL-ACCEPTING CHEMOTAXIS PROTEIN MCPB"/>
    <property type="match status" value="1"/>
</dbReference>
<evidence type="ECO:0000259" key="6">
    <source>
        <dbReference type="PROSITE" id="PS50111"/>
    </source>
</evidence>
<dbReference type="AlphaFoldDB" id="A0AAJ1BHV6"/>
<dbReference type="Pfam" id="PF00672">
    <property type="entry name" value="HAMP"/>
    <property type="match status" value="1"/>
</dbReference>
<dbReference type="SUPFAM" id="SSF58104">
    <property type="entry name" value="Methyl-accepting chemotaxis protein (MCP) signaling domain"/>
    <property type="match status" value="1"/>
</dbReference>
<feature type="domain" description="Methyl-accepting transducer" evidence="6">
    <location>
        <begin position="434"/>
        <end position="670"/>
    </location>
</feature>
<feature type="domain" description="HAMP" evidence="7">
    <location>
        <begin position="375"/>
        <end position="429"/>
    </location>
</feature>
<dbReference type="PROSITE" id="PS50885">
    <property type="entry name" value="HAMP"/>
    <property type="match status" value="1"/>
</dbReference>
<dbReference type="GO" id="GO:0004888">
    <property type="term" value="F:transmembrane signaling receptor activity"/>
    <property type="evidence" value="ECO:0007669"/>
    <property type="project" value="InterPro"/>
</dbReference>
<dbReference type="InterPro" id="IPR004089">
    <property type="entry name" value="MCPsignal_dom"/>
</dbReference>
<feature type="transmembrane region" description="Helical" evidence="5">
    <location>
        <begin position="354"/>
        <end position="374"/>
    </location>
</feature>
<dbReference type="CDD" id="cd11386">
    <property type="entry name" value="MCP_signal"/>
    <property type="match status" value="1"/>
</dbReference>
<protein>
    <submittedName>
        <fullName evidence="8">Methyl-accepting chemotaxis protein</fullName>
    </submittedName>
</protein>
<evidence type="ECO:0000313" key="8">
    <source>
        <dbReference type="EMBL" id="MCH4294968.1"/>
    </source>
</evidence>
<accession>A0AAJ1BHV6</accession>